<proteinExistence type="predicted"/>
<name>A0ABD6B7T8_9EURY</name>
<dbReference type="Pfam" id="PF26420">
    <property type="entry name" value="Halo_prof"/>
    <property type="match status" value="2"/>
</dbReference>
<accession>A0ABD6B7T8</accession>
<evidence type="ECO:0000259" key="1">
    <source>
        <dbReference type="Pfam" id="PF26420"/>
    </source>
</evidence>
<dbReference type="AlphaFoldDB" id="A0ABD6B7T8"/>
<dbReference type="Proteomes" id="UP001597111">
    <property type="component" value="Unassembled WGS sequence"/>
</dbReference>
<feature type="domain" description="Profilin fold" evidence="1">
    <location>
        <begin position="15"/>
        <end position="109"/>
    </location>
</feature>
<keyword evidence="3" id="KW-1185">Reference proteome</keyword>
<comment type="caution">
    <text evidence="2">The sequence shown here is derived from an EMBL/GenBank/DDBJ whole genome shotgun (WGS) entry which is preliminary data.</text>
</comment>
<gene>
    <name evidence="2" type="ORF">ACFR9S_12120</name>
</gene>
<dbReference type="RefSeq" id="WP_379818770.1">
    <property type="nucleotide sequence ID" value="NZ_JBHUDH010000140.1"/>
</dbReference>
<dbReference type="InterPro" id="IPR058872">
    <property type="entry name" value="Halo_prof"/>
</dbReference>
<dbReference type="EMBL" id="JBHUDH010000140">
    <property type="protein sequence ID" value="MFD1527031.1"/>
    <property type="molecule type" value="Genomic_DNA"/>
</dbReference>
<sequence length="240" mass="26919">MTDWPPVDLTDAAAVAERRDAVVEAVRDHAGRIAYELALLEGGDYGRVEFETDGGTWTVKYEAGDLEFLLFDPDSGSEVYVVSTKRQPEPGALATALADYPAFVRAFNDHVRAAEEQLENAPTEFPEPASTEEAVNERRRVLDRVEEICDEIAGQLHRLEGGEYGTYESRIDGQRWELNWDRDGVSYLRIGGSDGVYLLSQYAPPEASDIRRYVPQFPAFVEAYNESVADRTETLSRVEF</sequence>
<evidence type="ECO:0000313" key="2">
    <source>
        <dbReference type="EMBL" id="MFD1527031.1"/>
    </source>
</evidence>
<organism evidence="2 3">
    <name type="scientific">Halolamina salina</name>
    <dbReference type="NCBI Taxonomy" id="1220023"/>
    <lineage>
        <taxon>Archaea</taxon>
        <taxon>Methanobacteriati</taxon>
        <taxon>Methanobacteriota</taxon>
        <taxon>Stenosarchaea group</taxon>
        <taxon>Halobacteria</taxon>
        <taxon>Halobacteriales</taxon>
        <taxon>Haloferacaceae</taxon>
    </lineage>
</organism>
<protein>
    <recommendedName>
        <fullName evidence="1">Profilin fold domain-containing protein</fullName>
    </recommendedName>
</protein>
<evidence type="ECO:0000313" key="3">
    <source>
        <dbReference type="Proteomes" id="UP001597111"/>
    </source>
</evidence>
<feature type="domain" description="Profilin fold" evidence="1">
    <location>
        <begin position="134"/>
        <end position="226"/>
    </location>
</feature>
<reference evidence="2 3" key="1">
    <citation type="journal article" date="2019" name="Int. J. Syst. Evol. Microbiol.">
        <title>The Global Catalogue of Microorganisms (GCM) 10K type strain sequencing project: providing services to taxonomists for standard genome sequencing and annotation.</title>
        <authorList>
            <consortium name="The Broad Institute Genomics Platform"/>
            <consortium name="The Broad Institute Genome Sequencing Center for Infectious Disease"/>
            <person name="Wu L."/>
            <person name="Ma J."/>
        </authorList>
    </citation>
    <scope>NUCLEOTIDE SEQUENCE [LARGE SCALE GENOMIC DNA]</scope>
    <source>
        <strain evidence="2 3">CGMCC 1.12285</strain>
    </source>
</reference>